<keyword evidence="4 11" id="KW-1133">Transmembrane helix</keyword>
<keyword evidence="3 9" id="KW-0812">Transmembrane</keyword>
<dbReference type="GO" id="GO:0015385">
    <property type="term" value="F:sodium:proton antiporter activity"/>
    <property type="evidence" value="ECO:0007669"/>
    <property type="project" value="InterPro"/>
</dbReference>
<keyword evidence="9" id="KW-0050">Antiport</keyword>
<feature type="region of interest" description="Disordered" evidence="10">
    <location>
        <begin position="590"/>
        <end position="628"/>
    </location>
</feature>
<dbReference type="EMBL" id="SPRH01000017">
    <property type="protein sequence ID" value="TIC01403.1"/>
    <property type="molecule type" value="Genomic_DNA"/>
</dbReference>
<feature type="compositionally biased region" description="Low complexity" evidence="10">
    <location>
        <begin position="609"/>
        <end position="620"/>
    </location>
</feature>
<feature type="transmembrane region" description="Helical" evidence="11">
    <location>
        <begin position="20"/>
        <end position="39"/>
    </location>
</feature>
<keyword evidence="6 9" id="KW-0406">Ion transport</keyword>
<dbReference type="Proteomes" id="UP000305647">
    <property type="component" value="Unassembled WGS sequence"/>
</dbReference>
<gene>
    <name evidence="15" type="ORF">E3Q01_01264</name>
    <name evidence="16" type="ORF">E3Q02_00978</name>
    <name evidence="14" type="ORF">E3Q10_01789</name>
    <name evidence="13" type="ORF">E3Q17_01826</name>
</gene>
<protein>
    <recommendedName>
        <fullName evidence="9">Sodium/hydrogen exchanger</fullName>
    </recommendedName>
</protein>
<keyword evidence="2 9" id="KW-0813">Transport</keyword>
<evidence type="ECO:0000256" key="8">
    <source>
        <dbReference type="ARBA" id="ARBA00023201"/>
    </source>
</evidence>
<evidence type="ECO:0000256" key="2">
    <source>
        <dbReference type="ARBA" id="ARBA00022448"/>
    </source>
</evidence>
<evidence type="ECO:0000256" key="9">
    <source>
        <dbReference type="RuleBase" id="RU003722"/>
    </source>
</evidence>
<dbReference type="EMBL" id="SPRX01000011">
    <property type="protein sequence ID" value="TIC67503.1"/>
    <property type="molecule type" value="Genomic_DNA"/>
</dbReference>
<dbReference type="OMA" id="FTYVRRF"/>
<feature type="transmembrane region" description="Helical" evidence="11">
    <location>
        <begin position="260"/>
        <end position="283"/>
    </location>
</feature>
<dbReference type="EMBL" id="SPRO01000014">
    <property type="protein sequence ID" value="TIC31123.1"/>
    <property type="molecule type" value="Genomic_DNA"/>
</dbReference>
<evidence type="ECO:0000256" key="11">
    <source>
        <dbReference type="SAM" id="Phobius"/>
    </source>
</evidence>
<evidence type="ECO:0000313" key="14">
    <source>
        <dbReference type="EMBL" id="TIC31123.1"/>
    </source>
</evidence>
<dbReference type="Proteomes" id="UP000309601">
    <property type="component" value="Unassembled WGS sequence"/>
</dbReference>
<feature type="transmembrane region" description="Helical" evidence="11">
    <location>
        <begin position="404"/>
        <end position="426"/>
    </location>
</feature>
<dbReference type="AlphaFoldDB" id="A0A4T0QV46"/>
<dbReference type="Pfam" id="PF00999">
    <property type="entry name" value="Na_H_Exchanger"/>
    <property type="match status" value="1"/>
</dbReference>
<sequence>MMTGDDKNETPMKIEQMTSLALSILTLLIICSLCLSYYLQQKKIRSVHETVIAVFAGMVVGLIIRLSPGHIIREMVTFSPSLFFNLLLPPIILDSGYRLREAHFFRNIIPILTFALAGTFISAVVIGFVVYIFSFLHISSLKISLVECLILGSTLSATDPVTILAIFNTYKVDPKLYSVIFGESILNDAVSIVLYETLSQFHGADLKMSSFFRGSGIFFLSFSGSMALGVIFALACSLGLKHSKVGSYPGIESCLVSLIAYTSYFFSNGIGMSGIVSLIFCGITLKHYAYHNMSPKTQRTTKSMFHVLAQLSENFIFIYLGITLFTQDTTEFKPIFIVVVCTAVVVGRYMTVFPLSKVINLVYRSKGQRAPELPHSHQMMLFWAGLRGAVGVALAAGITGKNSAALRTTVLIVVVLTVVVFGGTTSRMLEVMGIKMGVEDDEASSDEEDDYPTQFGFRRGSNNYPYFNHQTQALSPHYYDNNDIEEGINLELPRQSDVFISTASSSTSLNKATSPVKRSDSAERRPKSSISPLDDTIEDDNEVLPLANSKVNLQYDEDTDKNQLVFRDGKWFTDLDERYLLPLFSNSVASRRHNARKSSSRRNLQEAEQSQTNNNTSSSSLNEGSREL</sequence>
<dbReference type="NCBIfam" id="TIGR00840">
    <property type="entry name" value="b_cpa1"/>
    <property type="match status" value="1"/>
</dbReference>
<evidence type="ECO:0000256" key="10">
    <source>
        <dbReference type="SAM" id="MobiDB-lite"/>
    </source>
</evidence>
<evidence type="ECO:0000256" key="5">
    <source>
        <dbReference type="ARBA" id="ARBA00023053"/>
    </source>
</evidence>
<dbReference type="GO" id="GO:0007035">
    <property type="term" value="P:vacuolar acidification"/>
    <property type="evidence" value="ECO:0007669"/>
    <property type="project" value="TreeGrafter"/>
</dbReference>
<dbReference type="EMBL" id="SPRW01000007">
    <property type="protein sequence ID" value="TIC69113.1"/>
    <property type="molecule type" value="Genomic_DNA"/>
</dbReference>
<evidence type="ECO:0000313" key="16">
    <source>
        <dbReference type="EMBL" id="TIC69113.1"/>
    </source>
</evidence>
<evidence type="ECO:0000256" key="6">
    <source>
        <dbReference type="ARBA" id="ARBA00023065"/>
    </source>
</evidence>
<reference evidence="17 18" key="1">
    <citation type="submission" date="2019-03" db="EMBL/GenBank/DDBJ databases">
        <title>Sequencing 25 genomes of Wallemia mellicola.</title>
        <authorList>
            <person name="Gostincar C."/>
        </authorList>
    </citation>
    <scope>NUCLEOTIDE SEQUENCE [LARGE SCALE GENOMIC DNA]</scope>
    <source>
        <strain evidence="13 18">EXF-1262</strain>
        <strain evidence="16 19">EXF-1274</strain>
        <strain evidence="15 20">EXF-757</strain>
        <strain evidence="14 17">EXF-8738</strain>
    </source>
</reference>
<dbReference type="Proteomes" id="UP000307169">
    <property type="component" value="Unassembled WGS sequence"/>
</dbReference>
<feature type="transmembrane region" description="Helical" evidence="11">
    <location>
        <begin position="216"/>
        <end position="240"/>
    </location>
</feature>
<proteinExistence type="inferred from homology"/>
<dbReference type="GO" id="GO:0000329">
    <property type="term" value="C:fungal-type vacuole membrane"/>
    <property type="evidence" value="ECO:0007669"/>
    <property type="project" value="TreeGrafter"/>
</dbReference>
<feature type="transmembrane region" description="Helical" evidence="11">
    <location>
        <begin position="334"/>
        <end position="359"/>
    </location>
</feature>
<feature type="domain" description="Cation/H+ exchanger transmembrane" evidence="12">
    <location>
        <begin position="32"/>
        <end position="430"/>
    </location>
</feature>
<evidence type="ECO:0000313" key="17">
    <source>
        <dbReference type="Proteomes" id="UP000305647"/>
    </source>
</evidence>
<dbReference type="GO" id="GO:0005769">
    <property type="term" value="C:early endosome"/>
    <property type="evidence" value="ECO:0007669"/>
    <property type="project" value="TreeGrafter"/>
</dbReference>
<dbReference type="GO" id="GO:0015386">
    <property type="term" value="F:potassium:proton antiporter activity"/>
    <property type="evidence" value="ECO:0007669"/>
    <property type="project" value="TreeGrafter"/>
</dbReference>
<keyword evidence="5" id="KW-0915">Sodium</keyword>
<organism evidence="14 17">
    <name type="scientific">Wallemia mellicola</name>
    <dbReference type="NCBI Taxonomy" id="1708541"/>
    <lineage>
        <taxon>Eukaryota</taxon>
        <taxon>Fungi</taxon>
        <taxon>Dikarya</taxon>
        <taxon>Basidiomycota</taxon>
        <taxon>Wallemiomycotina</taxon>
        <taxon>Wallemiomycetes</taxon>
        <taxon>Wallemiales</taxon>
        <taxon>Wallemiaceae</taxon>
        <taxon>Wallemia</taxon>
    </lineage>
</organism>
<name>A0A4T0QV46_9BASI</name>
<evidence type="ECO:0000256" key="1">
    <source>
        <dbReference type="ARBA" id="ARBA00004141"/>
    </source>
</evidence>
<evidence type="ECO:0000313" key="15">
    <source>
        <dbReference type="EMBL" id="TIC67503.1"/>
    </source>
</evidence>
<dbReference type="PANTHER" id="PTHR10110">
    <property type="entry name" value="SODIUM/HYDROGEN EXCHANGER"/>
    <property type="match status" value="1"/>
</dbReference>
<feature type="compositionally biased region" description="Basic residues" evidence="10">
    <location>
        <begin position="590"/>
        <end position="600"/>
    </location>
</feature>
<dbReference type="PANTHER" id="PTHR10110:SF187">
    <property type="entry name" value="SODIUM_HYDROGEN EXCHANGER"/>
    <property type="match status" value="1"/>
</dbReference>
<feature type="transmembrane region" description="Helical" evidence="11">
    <location>
        <begin position="51"/>
        <end position="72"/>
    </location>
</feature>
<evidence type="ECO:0000313" key="19">
    <source>
        <dbReference type="Proteomes" id="UP000309601"/>
    </source>
</evidence>
<dbReference type="GO" id="GO:0005770">
    <property type="term" value="C:late endosome"/>
    <property type="evidence" value="ECO:0007669"/>
    <property type="project" value="TreeGrafter"/>
</dbReference>
<accession>A0A4T0QV46</accession>
<evidence type="ECO:0000313" key="13">
    <source>
        <dbReference type="EMBL" id="TIC01403.1"/>
    </source>
</evidence>
<dbReference type="PRINTS" id="PR01084">
    <property type="entry name" value="NAHEXCHNGR"/>
</dbReference>
<comment type="caution">
    <text evidence="14">The sequence shown here is derived from an EMBL/GenBank/DDBJ whole genome shotgun (WGS) entry which is preliminary data.</text>
</comment>
<feature type="transmembrane region" description="Helical" evidence="11">
    <location>
        <begin position="108"/>
        <end position="136"/>
    </location>
</feature>
<keyword evidence="8 9" id="KW-0739">Sodium transport</keyword>
<keyword evidence="7 11" id="KW-0472">Membrane</keyword>
<evidence type="ECO:0000313" key="20">
    <source>
        <dbReference type="Proteomes" id="UP000310708"/>
    </source>
</evidence>
<dbReference type="InterPro" id="IPR006153">
    <property type="entry name" value="Cation/H_exchanger_TM"/>
</dbReference>
<feature type="compositionally biased region" description="Basic and acidic residues" evidence="10">
    <location>
        <begin position="517"/>
        <end position="526"/>
    </location>
</feature>
<feature type="transmembrane region" description="Helical" evidence="11">
    <location>
        <begin position="304"/>
        <end position="322"/>
    </location>
</feature>
<comment type="subcellular location">
    <subcellularLocation>
        <location evidence="1">Membrane</location>
        <topology evidence="1">Multi-pass membrane protein</topology>
    </subcellularLocation>
</comment>
<evidence type="ECO:0000256" key="4">
    <source>
        <dbReference type="ARBA" id="ARBA00022989"/>
    </source>
</evidence>
<dbReference type="Gene3D" id="6.10.140.1330">
    <property type="match status" value="1"/>
</dbReference>
<evidence type="ECO:0000256" key="7">
    <source>
        <dbReference type="ARBA" id="ARBA00023136"/>
    </source>
</evidence>
<feature type="region of interest" description="Disordered" evidence="10">
    <location>
        <begin position="509"/>
        <end position="540"/>
    </location>
</feature>
<dbReference type="Proteomes" id="UP000310708">
    <property type="component" value="Unassembled WGS sequence"/>
</dbReference>
<evidence type="ECO:0000259" key="12">
    <source>
        <dbReference type="Pfam" id="PF00999"/>
    </source>
</evidence>
<evidence type="ECO:0000313" key="18">
    <source>
        <dbReference type="Proteomes" id="UP000307169"/>
    </source>
</evidence>
<evidence type="ECO:0000256" key="3">
    <source>
        <dbReference type="ARBA" id="ARBA00022692"/>
    </source>
</evidence>
<dbReference type="InterPro" id="IPR004709">
    <property type="entry name" value="NaH_exchanger"/>
</dbReference>
<dbReference type="InterPro" id="IPR018422">
    <property type="entry name" value="Cation/H_exchanger_CPA1"/>
</dbReference>
<comment type="similarity">
    <text evidence="9">Belongs to the monovalent cation:proton antiporter 1 (CPA1) transporter (TC 2.A.36) family.</text>
</comment>